<organism evidence="2 3">
    <name type="scientific">Trifolium medium</name>
    <dbReference type="NCBI Taxonomy" id="97028"/>
    <lineage>
        <taxon>Eukaryota</taxon>
        <taxon>Viridiplantae</taxon>
        <taxon>Streptophyta</taxon>
        <taxon>Embryophyta</taxon>
        <taxon>Tracheophyta</taxon>
        <taxon>Spermatophyta</taxon>
        <taxon>Magnoliopsida</taxon>
        <taxon>eudicotyledons</taxon>
        <taxon>Gunneridae</taxon>
        <taxon>Pentapetalae</taxon>
        <taxon>rosids</taxon>
        <taxon>fabids</taxon>
        <taxon>Fabales</taxon>
        <taxon>Fabaceae</taxon>
        <taxon>Papilionoideae</taxon>
        <taxon>50 kb inversion clade</taxon>
        <taxon>NPAAA clade</taxon>
        <taxon>Hologalegina</taxon>
        <taxon>IRL clade</taxon>
        <taxon>Trifolieae</taxon>
        <taxon>Trifolium</taxon>
    </lineage>
</organism>
<comment type="caution">
    <text evidence="2">The sequence shown here is derived from an EMBL/GenBank/DDBJ whole genome shotgun (WGS) entry which is preliminary data.</text>
</comment>
<feature type="non-terminal residue" evidence="2">
    <location>
        <position position="60"/>
    </location>
</feature>
<protein>
    <submittedName>
        <fullName evidence="2">Uncharacterized protein</fullName>
    </submittedName>
</protein>
<feature type="region of interest" description="Disordered" evidence="1">
    <location>
        <begin position="1"/>
        <end position="24"/>
    </location>
</feature>
<name>A0A392SG13_9FABA</name>
<keyword evidence="3" id="KW-1185">Reference proteome</keyword>
<evidence type="ECO:0000313" key="2">
    <source>
        <dbReference type="EMBL" id="MCI47828.1"/>
    </source>
</evidence>
<dbReference type="AlphaFoldDB" id="A0A392SG13"/>
<proteinExistence type="predicted"/>
<sequence>MRAPNPPGFEKPPHLGTYDGQSDPDEHIDNVNAIFDFRIVSGAIRCKLFPTTLRKGAMAW</sequence>
<accession>A0A392SG13</accession>
<dbReference type="EMBL" id="LXQA010377649">
    <property type="protein sequence ID" value="MCI47828.1"/>
    <property type="molecule type" value="Genomic_DNA"/>
</dbReference>
<feature type="compositionally biased region" description="Pro residues" evidence="1">
    <location>
        <begin position="1"/>
        <end position="10"/>
    </location>
</feature>
<reference evidence="2 3" key="1">
    <citation type="journal article" date="2018" name="Front. Plant Sci.">
        <title>Red Clover (Trifolium pratense) and Zigzag Clover (T. medium) - A Picture of Genomic Similarities and Differences.</title>
        <authorList>
            <person name="Dluhosova J."/>
            <person name="Istvanek J."/>
            <person name="Nedelnik J."/>
            <person name="Repkova J."/>
        </authorList>
    </citation>
    <scope>NUCLEOTIDE SEQUENCE [LARGE SCALE GENOMIC DNA]</scope>
    <source>
        <strain evidence="3">cv. 10/8</strain>
        <tissue evidence="2">Leaf</tissue>
    </source>
</reference>
<dbReference type="Proteomes" id="UP000265520">
    <property type="component" value="Unassembled WGS sequence"/>
</dbReference>
<evidence type="ECO:0000313" key="3">
    <source>
        <dbReference type="Proteomes" id="UP000265520"/>
    </source>
</evidence>
<evidence type="ECO:0000256" key="1">
    <source>
        <dbReference type="SAM" id="MobiDB-lite"/>
    </source>
</evidence>